<dbReference type="EMBL" id="MF417875">
    <property type="protein sequence ID" value="ASN68283.1"/>
    <property type="molecule type" value="Genomic_DNA"/>
</dbReference>
<feature type="domain" description="DUF7210" evidence="1">
    <location>
        <begin position="20"/>
        <end position="55"/>
    </location>
</feature>
<protein>
    <recommendedName>
        <fullName evidence="1">DUF7210 domain-containing protein</fullName>
    </recommendedName>
</protein>
<evidence type="ECO:0000313" key="2">
    <source>
        <dbReference type="EMBL" id="ASN68283.1"/>
    </source>
</evidence>
<sequence>MDAEKEILAKIDEKKEEKPKYIALVNLKYNKDIYKAGAEIDVLKKDTREMLDKNLIELK</sequence>
<accession>A0A2H4J325</accession>
<evidence type="ECO:0000259" key="1">
    <source>
        <dbReference type="Pfam" id="PF23843"/>
    </source>
</evidence>
<proteinExistence type="predicted"/>
<organism evidence="2">
    <name type="scientific">uncultured Caudovirales phage</name>
    <dbReference type="NCBI Taxonomy" id="2100421"/>
    <lineage>
        <taxon>Viruses</taxon>
        <taxon>Duplodnaviria</taxon>
        <taxon>Heunggongvirae</taxon>
        <taxon>Uroviricota</taxon>
        <taxon>Caudoviricetes</taxon>
        <taxon>Peduoviridae</taxon>
        <taxon>Maltschvirus</taxon>
        <taxon>Maltschvirus maltsch</taxon>
    </lineage>
</organism>
<gene>
    <name evidence="2" type="ORF">10S11_21</name>
</gene>
<name>A0A2H4J325_9CAUD</name>
<dbReference type="InterPro" id="IPR055634">
    <property type="entry name" value="DUF7210"/>
</dbReference>
<dbReference type="Pfam" id="PF23843">
    <property type="entry name" value="DUF7210"/>
    <property type="match status" value="1"/>
</dbReference>
<reference evidence="2" key="1">
    <citation type="submission" date="2017-06" db="EMBL/GenBank/DDBJ databases">
        <title>Novel phages from South African skin metaviromes.</title>
        <authorList>
            <person name="van Zyl L.J."/>
            <person name="Abrahams Y."/>
            <person name="Stander E.A."/>
            <person name="Kirby B.M."/>
            <person name="Clavaud C."/>
            <person name="Farcet C."/>
            <person name="Breton L."/>
            <person name="Trindade M.I."/>
        </authorList>
    </citation>
    <scope>NUCLEOTIDE SEQUENCE</scope>
</reference>